<dbReference type="Pfam" id="PF10978">
    <property type="entry name" value="DUF2785"/>
    <property type="match status" value="1"/>
</dbReference>
<reference evidence="1 2" key="1">
    <citation type="submission" date="2012-12" db="EMBL/GenBank/DDBJ databases">
        <title>Novel taxa of Listeriaceae from agricultural environments in the United States.</title>
        <authorList>
            <person name="den Bakker H.C."/>
            <person name="Allred A."/>
            <person name="Warchocki S."/>
            <person name="Wright E.M."/>
            <person name="Burrell A."/>
            <person name="Nightingale K.K."/>
            <person name="Kephart D."/>
            <person name="Wiedmann M."/>
        </authorList>
    </citation>
    <scope>NUCLEOTIDE SEQUENCE [LARGE SCALE GENOMIC DNA]</scope>
    <source>
        <strain evidence="1 2">FSL F6-1037</strain>
    </source>
</reference>
<evidence type="ECO:0000313" key="1">
    <source>
        <dbReference type="EMBL" id="EUJ40968.1"/>
    </source>
</evidence>
<dbReference type="STRING" id="1265861.BCAMP_04210"/>
<protein>
    <submittedName>
        <fullName evidence="1">Uncharacterized protein</fullName>
    </submittedName>
</protein>
<dbReference type="OrthoDB" id="7619731at2"/>
<accession>W7D6P6</accession>
<gene>
    <name evidence="1" type="ORF">BCAMP_04210</name>
</gene>
<dbReference type="InterPro" id="IPR021247">
    <property type="entry name" value="DUF2785"/>
</dbReference>
<sequence length="259" mass="29934">MTIYFIKSLQLELTNNTRQILTDSEIEQLLTHFGSTNPLLRDTIFHPLCSKLITANILTRQQKRTLTKRLLTKDYLFKNISLHASDAIFQRIDSLVMLNQLIANDNTVANFLLSDQLEDTATALIKYMSEETDYRGFIFEGGKGMALFYVTLAELLTTSIQHPQLSDSTKYELVKHFFKIYSQRSHHFIYNEEQALANTILTFTNIIPSMEVNIITDIAQWHPETLFTSAEHVASFYNKKRLEQALMAHNQHLSIRLNT</sequence>
<comment type="caution">
    <text evidence="1">The sequence shown here is derived from an EMBL/GenBank/DDBJ whole genome shotgun (WGS) entry which is preliminary data.</text>
</comment>
<proteinExistence type="predicted"/>
<dbReference type="Proteomes" id="UP000019243">
    <property type="component" value="Unassembled WGS sequence"/>
</dbReference>
<organism evidence="1 2">
    <name type="scientific">Brochothrix campestris FSL F6-1037</name>
    <dbReference type="NCBI Taxonomy" id="1265861"/>
    <lineage>
        <taxon>Bacteria</taxon>
        <taxon>Bacillati</taxon>
        <taxon>Bacillota</taxon>
        <taxon>Bacilli</taxon>
        <taxon>Bacillales</taxon>
        <taxon>Listeriaceae</taxon>
        <taxon>Brochothrix</taxon>
    </lineage>
</organism>
<dbReference type="EMBL" id="AODH01000014">
    <property type="protein sequence ID" value="EUJ40968.1"/>
    <property type="molecule type" value="Genomic_DNA"/>
</dbReference>
<evidence type="ECO:0000313" key="2">
    <source>
        <dbReference type="Proteomes" id="UP000019243"/>
    </source>
</evidence>
<name>W7D6P6_9LIST</name>
<keyword evidence="2" id="KW-1185">Reference proteome</keyword>
<dbReference type="RefSeq" id="WP_035313808.1">
    <property type="nucleotide sequence ID" value="NZ_AODH01000014.1"/>
</dbReference>
<dbReference type="AlphaFoldDB" id="W7D6P6"/>